<gene>
    <name evidence="4" type="ORF">NAV_LOCUS145</name>
</gene>
<dbReference type="SUPFAM" id="SSF50156">
    <property type="entry name" value="PDZ domain-like"/>
    <property type="match status" value="1"/>
</dbReference>
<comment type="subcellular location">
    <subcellularLocation>
        <location evidence="1">Membrane</location>
        <topology evidence="1">Peripheral membrane protein</topology>
    </subcellularLocation>
</comment>
<dbReference type="InterPro" id="IPR020590">
    <property type="entry name" value="Guanylate_kinase_CS"/>
</dbReference>
<dbReference type="PANTHER" id="PTHR10316">
    <property type="entry name" value="MEMBRANE ASSOCIATED GUANYLATE KINASE-RELATED"/>
    <property type="match status" value="1"/>
</dbReference>
<dbReference type="Pfam" id="PF00625">
    <property type="entry name" value="Guanylate_kin"/>
    <property type="match status" value="1"/>
</dbReference>
<sequence length="223" mass="25278">MSSRKTLISKQTGQDDEEIDLITLEKSLNSIDAENMIRKISHTSISDDAEKKCNLLETITRTVQISCQPPLIPFTVQGGSAEGCLILVELVLHPDLLHVLATDDIILSISGRKISGMLLRDVRRLLEGLFAMNESFYMEIVNKNSIPSSITEILAGEDYPELQIVIRNNVYQKTVPYTTRQPRNGEIDGVHYKFVDVSTFRQLRDTNQLLEHGHYQVRFMMDA</sequence>
<dbReference type="Proteomes" id="UP000276991">
    <property type="component" value="Unassembled WGS sequence"/>
</dbReference>
<dbReference type="Gene3D" id="3.40.50.300">
    <property type="entry name" value="P-loop containing nucleotide triphosphate hydrolases"/>
    <property type="match status" value="1"/>
</dbReference>
<dbReference type="SUPFAM" id="SSF52540">
    <property type="entry name" value="P-loop containing nucleoside triphosphate hydrolases"/>
    <property type="match status" value="1"/>
</dbReference>
<name>A0A498S214_ACAVI</name>
<organism evidence="4 5">
    <name type="scientific">Acanthocheilonema viteae</name>
    <name type="common">Filarial nematode worm</name>
    <name type="synonym">Dipetalonema viteae</name>
    <dbReference type="NCBI Taxonomy" id="6277"/>
    <lineage>
        <taxon>Eukaryota</taxon>
        <taxon>Metazoa</taxon>
        <taxon>Ecdysozoa</taxon>
        <taxon>Nematoda</taxon>
        <taxon>Chromadorea</taxon>
        <taxon>Rhabditida</taxon>
        <taxon>Spirurina</taxon>
        <taxon>Spiruromorpha</taxon>
        <taxon>Filarioidea</taxon>
        <taxon>Onchocercidae</taxon>
        <taxon>Acanthocheilonema</taxon>
    </lineage>
</organism>
<dbReference type="InterPro" id="IPR036034">
    <property type="entry name" value="PDZ_sf"/>
</dbReference>
<protein>
    <recommendedName>
        <fullName evidence="3">Guanylate kinase-like domain-containing protein</fullName>
    </recommendedName>
</protein>
<evidence type="ECO:0000256" key="2">
    <source>
        <dbReference type="ARBA" id="ARBA00023136"/>
    </source>
</evidence>
<accession>A0A498S214</accession>
<dbReference type="PROSITE" id="PS50052">
    <property type="entry name" value="GUANYLATE_KINASE_2"/>
    <property type="match status" value="1"/>
</dbReference>
<dbReference type="PROSITE" id="PS00856">
    <property type="entry name" value="GUANYLATE_KINASE_1"/>
    <property type="match status" value="1"/>
</dbReference>
<keyword evidence="2" id="KW-0472">Membrane</keyword>
<dbReference type="PANTHER" id="PTHR10316:SF40">
    <property type="entry name" value="LD27118P"/>
    <property type="match status" value="1"/>
</dbReference>
<dbReference type="GO" id="GO:0005737">
    <property type="term" value="C:cytoplasm"/>
    <property type="evidence" value="ECO:0007669"/>
    <property type="project" value="TreeGrafter"/>
</dbReference>
<dbReference type="AlphaFoldDB" id="A0A498S214"/>
<dbReference type="OrthoDB" id="66881at2759"/>
<dbReference type="GO" id="GO:0016020">
    <property type="term" value="C:membrane"/>
    <property type="evidence" value="ECO:0007669"/>
    <property type="project" value="UniProtKB-SubCell"/>
</dbReference>
<evidence type="ECO:0000256" key="1">
    <source>
        <dbReference type="ARBA" id="ARBA00004170"/>
    </source>
</evidence>
<reference evidence="4 5" key="1">
    <citation type="submission" date="2018-08" db="EMBL/GenBank/DDBJ databases">
        <authorList>
            <person name="Laetsch R D."/>
            <person name="Stevens L."/>
            <person name="Kumar S."/>
            <person name="Blaxter L. M."/>
        </authorList>
    </citation>
    <scope>NUCLEOTIDE SEQUENCE [LARGE SCALE GENOMIC DNA]</scope>
</reference>
<evidence type="ECO:0000259" key="3">
    <source>
        <dbReference type="PROSITE" id="PS50052"/>
    </source>
</evidence>
<dbReference type="GO" id="GO:0007165">
    <property type="term" value="P:signal transduction"/>
    <property type="evidence" value="ECO:0007669"/>
    <property type="project" value="TreeGrafter"/>
</dbReference>
<dbReference type="STRING" id="6277.A0A498S214"/>
<keyword evidence="5" id="KW-1185">Reference proteome</keyword>
<dbReference type="EMBL" id="UPTC01000008">
    <property type="protein sequence ID" value="VBB25315.1"/>
    <property type="molecule type" value="Genomic_DNA"/>
</dbReference>
<feature type="domain" description="Guanylate kinase-like" evidence="3">
    <location>
        <begin position="157"/>
        <end position="223"/>
    </location>
</feature>
<proteinExistence type="predicted"/>
<evidence type="ECO:0000313" key="4">
    <source>
        <dbReference type="EMBL" id="VBB25315.1"/>
    </source>
</evidence>
<dbReference type="InterPro" id="IPR008144">
    <property type="entry name" value="Guanylate_kin-like_dom"/>
</dbReference>
<dbReference type="InterPro" id="IPR008145">
    <property type="entry name" value="GK/Ca_channel_bsu"/>
</dbReference>
<dbReference type="InterPro" id="IPR027417">
    <property type="entry name" value="P-loop_NTPase"/>
</dbReference>
<evidence type="ECO:0000313" key="5">
    <source>
        <dbReference type="Proteomes" id="UP000276991"/>
    </source>
</evidence>